<dbReference type="OrthoDB" id="603at2759"/>
<dbReference type="FunFam" id="3.40.50.300:FF:001436">
    <property type="entry name" value="Developmentally-regulated GTP-binding protein"/>
    <property type="match status" value="1"/>
</dbReference>
<dbReference type="Pfam" id="PF02824">
    <property type="entry name" value="TGS"/>
    <property type="match status" value="1"/>
</dbReference>
<evidence type="ECO:0000256" key="3">
    <source>
        <dbReference type="SAM" id="MobiDB-lite"/>
    </source>
</evidence>
<sequence length="420" mass="46436">MGVMEKIKEIEAEMARTQKNKATNYHLGTLKAKLARLRNELFVEQSGGGGGGGGEGFDVARNGDARVALIGFPSVGKSTLLSRLTSTQSEAAAYEFTTLTCIPGVLNYKGSKIQVLDLPGIIEGAAHGAGRGKEVIAVARSADAILIVLDAGKEGLNRHREILEQELETVGIRLNQRPPDVTVSKRKSGGGVRFASTVPQTLLGPEPEKLVTQILREYKITTADVLAREEITVDQLVDVVVGNREYKPCLYLYNKIDTITIEEVDQLARQPHSIVGSVNKRWNIGDPMEDDLLKAKLWEYLGLTRVYTKRKGSPPDLEEPVILSEIRKGTSVKSLCSNISTQMLRDLNYALVWGTSAKHSPQRCGLNHKLDDEDVVQIVTKTIKQQQLDKNYTSLAQQYQDKHSKKRLEAKKQKQKKLRG</sequence>
<accession>A0A9K3KE91</accession>
<feature type="region of interest" description="Disordered" evidence="3">
    <location>
        <begin position="398"/>
        <end position="420"/>
    </location>
</feature>
<dbReference type="Pfam" id="PF01926">
    <property type="entry name" value="MMR_HSR1"/>
    <property type="match status" value="1"/>
</dbReference>
<reference evidence="6" key="1">
    <citation type="journal article" date="2021" name="Sci. Rep.">
        <title>Diploid genomic architecture of Nitzschia inconspicua, an elite biomass production diatom.</title>
        <authorList>
            <person name="Oliver A."/>
            <person name="Podell S."/>
            <person name="Pinowska A."/>
            <person name="Traller J.C."/>
            <person name="Smith S.R."/>
            <person name="McClure R."/>
            <person name="Beliaev A."/>
            <person name="Bohutskyi P."/>
            <person name="Hill E.A."/>
            <person name="Rabines A."/>
            <person name="Zheng H."/>
            <person name="Allen L.Z."/>
            <person name="Kuo A."/>
            <person name="Grigoriev I.V."/>
            <person name="Allen A.E."/>
            <person name="Hazlebeck D."/>
            <person name="Allen E.E."/>
        </authorList>
    </citation>
    <scope>NUCLEOTIDE SEQUENCE</scope>
    <source>
        <strain evidence="6">Hildebrandi</strain>
    </source>
</reference>
<dbReference type="PROSITE" id="PS51710">
    <property type="entry name" value="G_OBG"/>
    <property type="match status" value="1"/>
</dbReference>
<dbReference type="GO" id="GO:0005525">
    <property type="term" value="F:GTP binding"/>
    <property type="evidence" value="ECO:0007669"/>
    <property type="project" value="UniProtKB-KW"/>
</dbReference>
<keyword evidence="1" id="KW-0547">Nucleotide-binding</keyword>
<dbReference type="Proteomes" id="UP000693970">
    <property type="component" value="Unassembled WGS sequence"/>
</dbReference>
<dbReference type="PROSITE" id="PS51880">
    <property type="entry name" value="TGS"/>
    <property type="match status" value="1"/>
</dbReference>
<evidence type="ECO:0000259" key="4">
    <source>
        <dbReference type="PROSITE" id="PS51710"/>
    </source>
</evidence>
<dbReference type="InterPro" id="IPR031662">
    <property type="entry name" value="GTP-binding_2"/>
</dbReference>
<keyword evidence="2" id="KW-0342">GTP-binding</keyword>
<dbReference type="EMBL" id="JAGRRH010000026">
    <property type="protein sequence ID" value="KAG7341403.1"/>
    <property type="molecule type" value="Genomic_DNA"/>
</dbReference>
<dbReference type="PANTHER" id="PTHR43127">
    <property type="entry name" value="DEVELOPMENTALLY-REGULATED GTP-BINDING PROTEIN 2"/>
    <property type="match status" value="1"/>
</dbReference>
<evidence type="ECO:0000259" key="5">
    <source>
        <dbReference type="PROSITE" id="PS51880"/>
    </source>
</evidence>
<feature type="domain" description="TGS" evidence="5">
    <location>
        <begin position="302"/>
        <end position="380"/>
    </location>
</feature>
<name>A0A9K3KE91_9STRA</name>
<dbReference type="InterPro" id="IPR006074">
    <property type="entry name" value="GTP1-OBG_CS"/>
</dbReference>
<protein>
    <submittedName>
        <fullName evidence="6">Small GTP-binding domain protein</fullName>
    </submittedName>
</protein>
<dbReference type="Pfam" id="PF16897">
    <property type="entry name" value="MMR_HSR1_Xtn"/>
    <property type="match status" value="1"/>
</dbReference>
<dbReference type="InterPro" id="IPR045001">
    <property type="entry name" value="DRG"/>
</dbReference>
<dbReference type="InterPro" id="IPR031167">
    <property type="entry name" value="G_OBG"/>
</dbReference>
<dbReference type="PROSITE" id="PS00905">
    <property type="entry name" value="GTP1_OBG"/>
    <property type="match status" value="1"/>
</dbReference>
<evidence type="ECO:0000256" key="1">
    <source>
        <dbReference type="ARBA" id="ARBA00022741"/>
    </source>
</evidence>
<comment type="caution">
    <text evidence="6">The sequence shown here is derived from an EMBL/GenBank/DDBJ whole genome shotgun (WGS) entry which is preliminary data.</text>
</comment>
<dbReference type="FunFam" id="3.10.20.30:FF:000003">
    <property type="entry name" value="Developmentally-regulated GTP-binding protein 1"/>
    <property type="match status" value="1"/>
</dbReference>
<keyword evidence="7" id="KW-1185">Reference proteome</keyword>
<dbReference type="CDD" id="cd01896">
    <property type="entry name" value="DRG"/>
    <property type="match status" value="1"/>
</dbReference>
<dbReference type="AlphaFoldDB" id="A0A9K3KE91"/>
<dbReference type="InterPro" id="IPR004095">
    <property type="entry name" value="TGS"/>
</dbReference>
<dbReference type="InterPro" id="IPR006073">
    <property type="entry name" value="GTP-bd"/>
</dbReference>
<evidence type="ECO:0000313" key="6">
    <source>
        <dbReference type="EMBL" id="KAG7341403.1"/>
    </source>
</evidence>
<feature type="domain" description="OBG-type G" evidence="4">
    <location>
        <begin position="65"/>
        <end position="296"/>
    </location>
</feature>
<gene>
    <name evidence="6" type="ORF">IV203_023355</name>
</gene>
<organism evidence="6 7">
    <name type="scientific">Nitzschia inconspicua</name>
    <dbReference type="NCBI Taxonomy" id="303405"/>
    <lineage>
        <taxon>Eukaryota</taxon>
        <taxon>Sar</taxon>
        <taxon>Stramenopiles</taxon>
        <taxon>Ochrophyta</taxon>
        <taxon>Bacillariophyta</taxon>
        <taxon>Bacillariophyceae</taxon>
        <taxon>Bacillariophycidae</taxon>
        <taxon>Bacillariales</taxon>
        <taxon>Bacillariaceae</taxon>
        <taxon>Nitzschia</taxon>
    </lineage>
</organism>
<evidence type="ECO:0000313" key="7">
    <source>
        <dbReference type="Proteomes" id="UP000693970"/>
    </source>
</evidence>
<dbReference type="GO" id="GO:0003924">
    <property type="term" value="F:GTPase activity"/>
    <property type="evidence" value="ECO:0007669"/>
    <property type="project" value="InterPro"/>
</dbReference>
<dbReference type="InterPro" id="IPR005225">
    <property type="entry name" value="Small_GTP-bd"/>
</dbReference>
<feature type="compositionally biased region" description="Basic residues" evidence="3">
    <location>
        <begin position="403"/>
        <end position="420"/>
    </location>
</feature>
<proteinExistence type="predicted"/>
<evidence type="ECO:0000256" key="2">
    <source>
        <dbReference type="ARBA" id="ARBA00023134"/>
    </source>
</evidence>
<dbReference type="NCBIfam" id="TIGR00231">
    <property type="entry name" value="small_GTP"/>
    <property type="match status" value="1"/>
</dbReference>
<reference evidence="6" key="2">
    <citation type="submission" date="2021-04" db="EMBL/GenBank/DDBJ databases">
        <authorList>
            <person name="Podell S."/>
        </authorList>
    </citation>
    <scope>NUCLEOTIDE SEQUENCE</scope>
    <source>
        <strain evidence="6">Hildebrandi</strain>
    </source>
</reference>